<proteinExistence type="predicted"/>
<sequence length="317" mass="37039">MGRHKNSAQELIMVNFMEEHAGLARGLKQNKQTRNEMWELLTKSLNCRGPPRKPPERWKKVWFDWRSSVKRKISQEKNDSYGADQDDIPCRKVPLTAIENKLARICGFLNTDTRVDFDTNSDIQEELSLLSDSITNVIKEELMTDEPDNEYDESPIDFDTTNEMLQNKSNDYEKSVDRITVRPFAICNSTAVDVKIEMENVEDNNLKKSNKTHCEESGKNADVLDNLVKQQTSMMAAVQHFLQENVKLQNENLRAMKEIGTGLNEIFQVVNKLNESTNDKLKEQRRHNYEIEKLRREEIFLQKQQLELNEMKLLRKD</sequence>
<keyword evidence="4" id="KW-0238">DNA-binding</keyword>
<comment type="function">
    <text evidence="6">Involved in transvection phenomena (= synapsis-dependent gene expression), where the synaptic pairing of chromosomes carrying genes with which zeste interacts influences the expression of these genes. Zeste binds to DNA and stimulates transcription from a nearby promoter.</text>
</comment>
<dbReference type="InterPro" id="IPR028002">
    <property type="entry name" value="Myb_DNA-bind_5"/>
</dbReference>
<protein>
    <recommendedName>
        <fullName evidence="2">Regulatory protein zeste</fullName>
    </recommendedName>
</protein>
<evidence type="ECO:0000256" key="4">
    <source>
        <dbReference type="ARBA" id="ARBA00023125"/>
    </source>
</evidence>
<evidence type="ECO:0000256" key="1">
    <source>
        <dbReference type="ARBA" id="ARBA00011764"/>
    </source>
</evidence>
<dbReference type="EMBL" id="CAJHJT010000012">
    <property type="protein sequence ID" value="CAD6999652.1"/>
    <property type="molecule type" value="Genomic_DNA"/>
</dbReference>
<organism evidence="8 9">
    <name type="scientific">Ceratitis capitata</name>
    <name type="common">Mediterranean fruit fly</name>
    <name type="synonym">Tephritis capitata</name>
    <dbReference type="NCBI Taxonomy" id="7213"/>
    <lineage>
        <taxon>Eukaryota</taxon>
        <taxon>Metazoa</taxon>
        <taxon>Ecdysozoa</taxon>
        <taxon>Arthropoda</taxon>
        <taxon>Hexapoda</taxon>
        <taxon>Insecta</taxon>
        <taxon>Pterygota</taxon>
        <taxon>Neoptera</taxon>
        <taxon>Endopterygota</taxon>
        <taxon>Diptera</taxon>
        <taxon>Brachycera</taxon>
        <taxon>Muscomorpha</taxon>
        <taxon>Tephritoidea</taxon>
        <taxon>Tephritidae</taxon>
        <taxon>Ceratitis</taxon>
        <taxon>Ceratitis</taxon>
    </lineage>
</organism>
<evidence type="ECO:0000256" key="6">
    <source>
        <dbReference type="ARBA" id="ARBA00025466"/>
    </source>
</evidence>
<keyword evidence="3" id="KW-0805">Transcription regulation</keyword>
<name>A0A811UKB7_CERCA</name>
<dbReference type="GO" id="GO:0003677">
    <property type="term" value="F:DNA binding"/>
    <property type="evidence" value="ECO:0007669"/>
    <property type="project" value="UniProtKB-KW"/>
</dbReference>
<evidence type="ECO:0000256" key="3">
    <source>
        <dbReference type="ARBA" id="ARBA00023015"/>
    </source>
</evidence>
<reference evidence="8" key="1">
    <citation type="submission" date="2020-11" db="EMBL/GenBank/DDBJ databases">
        <authorList>
            <person name="Whitehead M."/>
        </authorList>
    </citation>
    <scope>NUCLEOTIDE SEQUENCE</scope>
    <source>
        <strain evidence="8">EGII</strain>
    </source>
</reference>
<evidence type="ECO:0000313" key="8">
    <source>
        <dbReference type="EMBL" id="CAD6999652.1"/>
    </source>
</evidence>
<evidence type="ECO:0000259" key="7">
    <source>
        <dbReference type="Pfam" id="PF13873"/>
    </source>
</evidence>
<gene>
    <name evidence="8" type="ORF">CCAP1982_LOCUS8182</name>
</gene>
<dbReference type="Proteomes" id="UP000606786">
    <property type="component" value="Unassembled WGS sequence"/>
</dbReference>
<evidence type="ECO:0000256" key="5">
    <source>
        <dbReference type="ARBA" id="ARBA00023163"/>
    </source>
</evidence>
<evidence type="ECO:0000256" key="2">
    <source>
        <dbReference type="ARBA" id="ARBA00016807"/>
    </source>
</evidence>
<dbReference type="AlphaFoldDB" id="A0A811UKB7"/>
<comment type="subunit">
    <text evidence="1">Self-associates forming complexes of several hundred monomers.</text>
</comment>
<keyword evidence="9" id="KW-1185">Reference proteome</keyword>
<evidence type="ECO:0000313" key="9">
    <source>
        <dbReference type="Proteomes" id="UP000606786"/>
    </source>
</evidence>
<comment type="caution">
    <text evidence="8">The sequence shown here is derived from an EMBL/GenBank/DDBJ whole genome shotgun (WGS) entry which is preliminary data.</text>
</comment>
<feature type="domain" description="Myb/SANT-like DNA-binding" evidence="7">
    <location>
        <begin position="8"/>
        <end position="75"/>
    </location>
</feature>
<dbReference type="Pfam" id="PF13873">
    <property type="entry name" value="Myb_DNA-bind_5"/>
    <property type="match status" value="1"/>
</dbReference>
<accession>A0A811UKB7</accession>
<keyword evidence="5" id="KW-0804">Transcription</keyword>
<dbReference type="OrthoDB" id="8053018at2759"/>